<organism evidence="1 2">
    <name type="scientific">Caerostris extrusa</name>
    <name type="common">Bark spider</name>
    <name type="synonym">Caerostris bankana</name>
    <dbReference type="NCBI Taxonomy" id="172846"/>
    <lineage>
        <taxon>Eukaryota</taxon>
        <taxon>Metazoa</taxon>
        <taxon>Ecdysozoa</taxon>
        <taxon>Arthropoda</taxon>
        <taxon>Chelicerata</taxon>
        <taxon>Arachnida</taxon>
        <taxon>Araneae</taxon>
        <taxon>Araneomorphae</taxon>
        <taxon>Entelegynae</taxon>
        <taxon>Araneoidea</taxon>
        <taxon>Araneidae</taxon>
        <taxon>Caerostris</taxon>
    </lineage>
</organism>
<name>A0AAV4WFM9_CAEEX</name>
<proteinExistence type="predicted"/>
<keyword evidence="2" id="KW-1185">Reference proteome</keyword>
<sequence length="103" mass="11737">MFSQDRMPSTEITCNKLFLQSPDGPGKDYLMRRLDLNSIRGLLSTVDLRAHFRIKLNLPKEPNAVPEFHTKGQIDMSLKCVKTEGVDQCVTVTRLFKIRTATL</sequence>
<reference evidence="1 2" key="1">
    <citation type="submission" date="2021-06" db="EMBL/GenBank/DDBJ databases">
        <title>Caerostris extrusa draft genome.</title>
        <authorList>
            <person name="Kono N."/>
            <person name="Arakawa K."/>
        </authorList>
    </citation>
    <scope>NUCLEOTIDE SEQUENCE [LARGE SCALE GENOMIC DNA]</scope>
</reference>
<gene>
    <name evidence="1" type="ORF">CEXT_381791</name>
</gene>
<evidence type="ECO:0000313" key="2">
    <source>
        <dbReference type="Proteomes" id="UP001054945"/>
    </source>
</evidence>
<dbReference type="EMBL" id="BPLR01016058">
    <property type="protein sequence ID" value="GIY80870.1"/>
    <property type="molecule type" value="Genomic_DNA"/>
</dbReference>
<protein>
    <submittedName>
        <fullName evidence="1">Uncharacterized protein</fullName>
    </submittedName>
</protein>
<dbReference type="AlphaFoldDB" id="A0AAV4WFM9"/>
<dbReference type="Proteomes" id="UP001054945">
    <property type="component" value="Unassembled WGS sequence"/>
</dbReference>
<evidence type="ECO:0000313" key="1">
    <source>
        <dbReference type="EMBL" id="GIY80870.1"/>
    </source>
</evidence>
<accession>A0AAV4WFM9</accession>
<comment type="caution">
    <text evidence="1">The sequence shown here is derived from an EMBL/GenBank/DDBJ whole genome shotgun (WGS) entry which is preliminary data.</text>
</comment>